<keyword evidence="11 19" id="KW-0067">ATP-binding</keyword>
<dbReference type="GO" id="GO:0005938">
    <property type="term" value="C:cell cortex"/>
    <property type="evidence" value="ECO:0007669"/>
    <property type="project" value="UniProtKB-SubCell"/>
</dbReference>
<feature type="domain" description="TH1" evidence="21">
    <location>
        <begin position="776"/>
        <end position="939"/>
    </location>
</feature>
<feature type="binding site" evidence="19">
    <location>
        <begin position="105"/>
        <end position="112"/>
    </location>
    <ligand>
        <name>ATP</name>
        <dbReference type="ChEBI" id="CHEBI:30616"/>
    </ligand>
</feature>
<dbReference type="GO" id="GO:0005516">
    <property type="term" value="F:calmodulin binding"/>
    <property type="evidence" value="ECO:0007669"/>
    <property type="project" value="UniProtKB-KW"/>
</dbReference>
<evidence type="ECO:0000256" key="18">
    <source>
        <dbReference type="ARBA" id="ARBA00039641"/>
    </source>
</evidence>
<gene>
    <name evidence="22" type="primary">MYO1D</name>
    <name evidence="22" type="synonym">myo1d</name>
</gene>
<sequence>LLVMAEHESLEFGKADFVLLDNVSMEEFMANLKLRFEKGRIYTYIGEVVVSVNPYRAMNIYGRDVIEQYKGRELYERPPHLFAIADAAYKAMKRRNKDTCIVISGESGAGKTEASKYIMQYIAAITNPNQRAEVERVKNMLLKSNCVLEAFGNAKTNRNDNSSRFGKYMDINFDFKGDPIGGHINNYLLEKVCIALFSSCINDGADFKAVADAMKVIGFTGDEIQTVYKILATILHLGNLTFGVDGDVTLIENTKLVSVLRELLSTKEENVEKALLYRTVATGRDVIEKQHTTQEANYGRDALAKAMYERLFCWIVSRINDVIEVRNYDAKIHGKNTVIGVLDIYGFEIFQNNSFEQFCINYCNEKLQQLFIQLVLKQEQEEYQREGIPWKHIDYFNNQIIVDLVEQQHKGIFAVLDEACMNVGKVTDEVFLQGLNTKLAKHAHYTSRKLSPTDKSLEFDRDFRIRHYAGDVVYSVVGFIDKNKDTLFQDFKRLLYNSSNPVLKAMWPEGKLRITEVTKRPLTAATLFKNSMISLVENLASKEPYYVRCVKPNDVKSPLLFEHERCRHQVEYLGLLENVRVRRAGFANRQTYPRFLQRYKMISEFTWPNHDLPSDKEAVKRLLQGCGFDHDVAYGKTKVFIRTPRTLFSLEEQRAEMVKRIVLFLQKVWRGTIARMRYRRMRAALTILQAYRRYKVKSYIREVNRRFKNVRSMKDHGRHVKWPTPPKVLLCSVCVCVCVLDAFTSRWWAWTLIKGLSPEETLQVRAKVASLEALKGQRADLGLQRAWEGNYLVSRRDSPDTAASFTLVSSDLQRKDKFMRVLFSCNVRKINHFHKSENRAVLITDRHLYKMDPLKQYKPMKSIPLYNVTGLSVSPGKDQLVVFHTKDSRDLVVCLQGMVPANESRIGELVGTLLKRSSGQDINSYIICCFPVQLRKADG</sequence>
<reference evidence="22" key="1">
    <citation type="submission" date="2025-08" db="UniProtKB">
        <authorList>
            <consortium name="Ensembl"/>
        </authorList>
    </citation>
    <scope>IDENTIFICATION</scope>
</reference>
<dbReference type="PANTHER" id="PTHR13140:SF417">
    <property type="entry name" value="UNCONVENTIONAL MYOSIN-ID"/>
    <property type="match status" value="1"/>
</dbReference>
<dbReference type="GO" id="GO:0000146">
    <property type="term" value="F:microfilament motor activity"/>
    <property type="evidence" value="ECO:0007669"/>
    <property type="project" value="TreeGrafter"/>
</dbReference>
<dbReference type="GO" id="GO:0005524">
    <property type="term" value="F:ATP binding"/>
    <property type="evidence" value="ECO:0007669"/>
    <property type="project" value="UniProtKB-UniRule"/>
</dbReference>
<dbReference type="PROSITE" id="PS50096">
    <property type="entry name" value="IQ"/>
    <property type="match status" value="1"/>
</dbReference>
<dbReference type="InterPro" id="IPR027417">
    <property type="entry name" value="P-loop_NTPase"/>
</dbReference>
<keyword evidence="15 19" id="KW-0505">Motor protein</keyword>
<dbReference type="GO" id="GO:0005902">
    <property type="term" value="C:microvillus"/>
    <property type="evidence" value="ECO:0007669"/>
    <property type="project" value="TreeGrafter"/>
</dbReference>
<evidence type="ECO:0000256" key="5">
    <source>
        <dbReference type="ARBA" id="ARBA00008314"/>
    </source>
</evidence>
<evidence type="ECO:0000256" key="14">
    <source>
        <dbReference type="ARBA" id="ARBA00023123"/>
    </source>
</evidence>
<reference evidence="22" key="2">
    <citation type="submission" date="2025-09" db="UniProtKB">
        <authorList>
            <consortium name="Ensembl"/>
        </authorList>
    </citation>
    <scope>IDENTIFICATION</scope>
</reference>
<dbReference type="InterPro" id="IPR010926">
    <property type="entry name" value="Myosin_TH1"/>
</dbReference>
<evidence type="ECO:0000256" key="6">
    <source>
        <dbReference type="ARBA" id="ARBA00022448"/>
    </source>
</evidence>
<feature type="domain" description="Myosin motor" evidence="20">
    <location>
        <begin position="12"/>
        <end position="655"/>
    </location>
</feature>
<keyword evidence="6" id="KW-0813">Transport</keyword>
<dbReference type="SMART" id="SM00242">
    <property type="entry name" value="MYSc"/>
    <property type="match status" value="1"/>
</dbReference>
<dbReference type="SMART" id="SM00015">
    <property type="entry name" value="IQ"/>
    <property type="match status" value="2"/>
</dbReference>
<accession>A0A669F2Z7</accession>
<dbReference type="PANTHER" id="PTHR13140">
    <property type="entry name" value="MYOSIN"/>
    <property type="match status" value="1"/>
</dbReference>
<dbReference type="Ensembl" id="ENSONIT00000063868.1">
    <property type="protein sequence ID" value="ENSONIP00000077836.1"/>
    <property type="gene ID" value="ENSONIG00000018232.2"/>
</dbReference>
<dbReference type="GO" id="GO:0016459">
    <property type="term" value="C:myosin complex"/>
    <property type="evidence" value="ECO:0007669"/>
    <property type="project" value="UniProtKB-KW"/>
</dbReference>
<dbReference type="Gene3D" id="1.20.120.720">
    <property type="entry name" value="Myosin VI head, motor domain, U50 subdomain"/>
    <property type="match status" value="1"/>
</dbReference>
<dbReference type="Gene3D" id="3.40.850.10">
    <property type="entry name" value="Kinesin motor domain"/>
    <property type="match status" value="2"/>
</dbReference>
<evidence type="ECO:0000256" key="11">
    <source>
        <dbReference type="ARBA" id="ARBA00022840"/>
    </source>
</evidence>
<evidence type="ECO:0000256" key="1">
    <source>
        <dbReference type="ARBA" id="ARBA00004279"/>
    </source>
</evidence>
<evidence type="ECO:0000256" key="15">
    <source>
        <dbReference type="ARBA" id="ARBA00023175"/>
    </source>
</evidence>
<keyword evidence="8" id="KW-0677">Repeat</keyword>
<dbReference type="PROSITE" id="PS51456">
    <property type="entry name" value="MYOSIN_MOTOR"/>
    <property type="match status" value="1"/>
</dbReference>
<dbReference type="InterPro" id="IPR036072">
    <property type="entry name" value="MYSc_Myo1"/>
</dbReference>
<evidence type="ECO:0000256" key="16">
    <source>
        <dbReference type="ARBA" id="ARBA00023203"/>
    </source>
</evidence>
<keyword evidence="23" id="KW-1185">Reference proteome</keyword>
<evidence type="ECO:0000256" key="13">
    <source>
        <dbReference type="ARBA" id="ARBA00022927"/>
    </source>
</evidence>
<dbReference type="Gene3D" id="1.10.10.820">
    <property type="match status" value="1"/>
</dbReference>
<evidence type="ECO:0000313" key="23">
    <source>
        <dbReference type="Proteomes" id="UP000005207"/>
    </source>
</evidence>
<keyword evidence="14 19" id="KW-0518">Myosin</keyword>
<evidence type="ECO:0000256" key="4">
    <source>
        <dbReference type="ARBA" id="ARBA00004544"/>
    </source>
</evidence>
<proteinExistence type="inferred from homology"/>
<dbReference type="Gene3D" id="1.20.58.530">
    <property type="match status" value="1"/>
</dbReference>
<keyword evidence="10" id="KW-0967">Endosome</keyword>
<evidence type="ECO:0000256" key="7">
    <source>
        <dbReference type="ARBA" id="ARBA00022490"/>
    </source>
</evidence>
<dbReference type="GO" id="GO:0030425">
    <property type="term" value="C:dendrite"/>
    <property type="evidence" value="ECO:0007669"/>
    <property type="project" value="UniProtKB-SubCell"/>
</dbReference>
<dbReference type="CDD" id="cd01378">
    <property type="entry name" value="MYSc_Myo1"/>
    <property type="match status" value="1"/>
</dbReference>
<protein>
    <recommendedName>
        <fullName evidence="18">Unconventional myosin-Id</fullName>
    </recommendedName>
</protein>
<dbReference type="Pfam" id="PF06017">
    <property type="entry name" value="Myosin_TH1"/>
    <property type="match status" value="1"/>
</dbReference>
<evidence type="ECO:0000313" key="22">
    <source>
        <dbReference type="Ensembl" id="ENSONIP00000077836.1"/>
    </source>
</evidence>
<keyword evidence="16 19" id="KW-0009">Actin-binding</keyword>
<evidence type="ECO:0000256" key="8">
    <source>
        <dbReference type="ARBA" id="ARBA00022737"/>
    </source>
</evidence>
<organism evidence="22 23">
    <name type="scientific">Oreochromis niloticus</name>
    <name type="common">Nile tilapia</name>
    <name type="synonym">Tilapia nilotica</name>
    <dbReference type="NCBI Taxonomy" id="8128"/>
    <lineage>
        <taxon>Eukaryota</taxon>
        <taxon>Metazoa</taxon>
        <taxon>Chordata</taxon>
        <taxon>Craniata</taxon>
        <taxon>Vertebrata</taxon>
        <taxon>Euteleostomi</taxon>
        <taxon>Actinopterygii</taxon>
        <taxon>Neopterygii</taxon>
        <taxon>Teleostei</taxon>
        <taxon>Neoteleostei</taxon>
        <taxon>Acanthomorphata</taxon>
        <taxon>Ovalentaria</taxon>
        <taxon>Cichlomorphae</taxon>
        <taxon>Cichliformes</taxon>
        <taxon>Cichlidae</taxon>
        <taxon>African cichlids</taxon>
        <taxon>Pseudocrenilabrinae</taxon>
        <taxon>Oreochromini</taxon>
        <taxon>Oreochromis</taxon>
    </lineage>
</organism>
<evidence type="ECO:0000256" key="3">
    <source>
        <dbReference type="ARBA" id="ARBA00004484"/>
    </source>
</evidence>
<dbReference type="FunFam" id="1.20.58.530:FF:000004">
    <property type="entry name" value="Unconventional myosin ID"/>
    <property type="match status" value="1"/>
</dbReference>
<dbReference type="FunFam" id="1.20.120.720:FF:000009">
    <property type="entry name" value="Unconventional myosin-Id"/>
    <property type="match status" value="1"/>
</dbReference>
<dbReference type="GO" id="GO:0005769">
    <property type="term" value="C:early endosome"/>
    <property type="evidence" value="ECO:0007669"/>
    <property type="project" value="UniProtKB-SubCell"/>
</dbReference>
<dbReference type="GO" id="GO:0015031">
    <property type="term" value="P:protein transport"/>
    <property type="evidence" value="ECO:0007669"/>
    <property type="project" value="UniProtKB-KW"/>
</dbReference>
<dbReference type="Pfam" id="PF00063">
    <property type="entry name" value="Myosin_head"/>
    <property type="match status" value="2"/>
</dbReference>
<evidence type="ECO:0000259" key="21">
    <source>
        <dbReference type="PROSITE" id="PS51757"/>
    </source>
</evidence>
<dbReference type="FunFam" id="1.20.5.4820:FF:000003">
    <property type="entry name" value="Unconventional myosin ID"/>
    <property type="match status" value="1"/>
</dbReference>
<dbReference type="InterPro" id="IPR001609">
    <property type="entry name" value="Myosin_head_motor_dom-like"/>
</dbReference>
<dbReference type="GO" id="GO:0006897">
    <property type="term" value="P:endocytosis"/>
    <property type="evidence" value="ECO:0007669"/>
    <property type="project" value="TreeGrafter"/>
</dbReference>
<dbReference type="InterPro" id="IPR000048">
    <property type="entry name" value="IQ_motif_EF-hand-BS"/>
</dbReference>
<comment type="similarity">
    <text evidence="5 19">Belongs to the TRAFAC class myosin-kinesin ATPase superfamily. Myosin family.</text>
</comment>
<comment type="subcellular location">
    <subcellularLocation>
        <location evidence="1">Cell projection</location>
        <location evidence="1">Dendrite</location>
    </subcellularLocation>
    <subcellularLocation>
        <location evidence="4">Cytoplasm</location>
        <location evidence="4">Cell cortex</location>
    </subcellularLocation>
    <subcellularLocation>
        <location evidence="2">Early endosome</location>
    </subcellularLocation>
    <subcellularLocation>
        <location evidence="3">Perikaryon</location>
    </subcellularLocation>
</comment>
<dbReference type="Proteomes" id="UP000005207">
    <property type="component" value="Unplaced"/>
</dbReference>
<dbReference type="GO" id="GO:0043204">
    <property type="term" value="C:perikaryon"/>
    <property type="evidence" value="ECO:0007669"/>
    <property type="project" value="UniProtKB-SubCell"/>
</dbReference>
<dbReference type="PRINTS" id="PR00193">
    <property type="entry name" value="MYOSINHEAVY"/>
</dbReference>
<evidence type="ECO:0000256" key="2">
    <source>
        <dbReference type="ARBA" id="ARBA00004412"/>
    </source>
</evidence>
<keyword evidence="13" id="KW-0653">Protein transport</keyword>
<feature type="region of interest" description="Actin-binding" evidence="19">
    <location>
        <begin position="532"/>
        <end position="554"/>
    </location>
</feature>
<dbReference type="InterPro" id="IPR036961">
    <property type="entry name" value="Kinesin_motor_dom_sf"/>
</dbReference>
<keyword evidence="9 19" id="KW-0547">Nucleotide-binding</keyword>
<evidence type="ECO:0000256" key="12">
    <source>
        <dbReference type="ARBA" id="ARBA00022860"/>
    </source>
</evidence>
<dbReference type="GO" id="GO:0051015">
    <property type="term" value="F:actin filament binding"/>
    <property type="evidence" value="ECO:0007669"/>
    <property type="project" value="TreeGrafter"/>
</dbReference>
<dbReference type="GO" id="GO:0030048">
    <property type="term" value="P:actin filament-based movement"/>
    <property type="evidence" value="ECO:0007669"/>
    <property type="project" value="TreeGrafter"/>
</dbReference>
<dbReference type="AlphaFoldDB" id="A0A669F2Z7"/>
<keyword evidence="12" id="KW-0112">Calmodulin-binding</keyword>
<evidence type="ECO:0000256" key="9">
    <source>
        <dbReference type="ARBA" id="ARBA00022741"/>
    </source>
</evidence>
<evidence type="ECO:0000256" key="10">
    <source>
        <dbReference type="ARBA" id="ARBA00022753"/>
    </source>
</evidence>
<keyword evidence="7" id="KW-0963">Cytoplasm</keyword>
<dbReference type="PROSITE" id="PS51757">
    <property type="entry name" value="TH1"/>
    <property type="match status" value="1"/>
</dbReference>
<dbReference type="GO" id="GO:0005886">
    <property type="term" value="C:plasma membrane"/>
    <property type="evidence" value="ECO:0007669"/>
    <property type="project" value="TreeGrafter"/>
</dbReference>
<evidence type="ECO:0000256" key="17">
    <source>
        <dbReference type="ARBA" id="ARBA00023273"/>
    </source>
</evidence>
<evidence type="ECO:0000256" key="19">
    <source>
        <dbReference type="PROSITE-ProRule" id="PRU00782"/>
    </source>
</evidence>
<dbReference type="GeneTree" id="ENSGT00940000157411"/>
<keyword evidence="17" id="KW-0966">Cell projection</keyword>
<dbReference type="SUPFAM" id="SSF52540">
    <property type="entry name" value="P-loop containing nucleoside triphosphate hydrolases"/>
    <property type="match status" value="1"/>
</dbReference>
<evidence type="ECO:0000259" key="20">
    <source>
        <dbReference type="PROSITE" id="PS51456"/>
    </source>
</evidence>
<dbReference type="Gene3D" id="1.20.5.4820">
    <property type="match status" value="1"/>
</dbReference>
<dbReference type="GO" id="GO:0007015">
    <property type="term" value="P:actin filament organization"/>
    <property type="evidence" value="ECO:0007669"/>
    <property type="project" value="TreeGrafter"/>
</dbReference>
<name>A0A669F2Z7_ORENI</name>